<dbReference type="InterPro" id="IPR008984">
    <property type="entry name" value="SMAD_FHA_dom_sf"/>
</dbReference>
<reference evidence="2 3" key="1">
    <citation type="submission" date="2024-04" db="EMBL/GenBank/DDBJ databases">
        <title>Phylogenomic analyses of a clade within the roseobacter group suggest taxonomic reassignments of species of the genera Aestuariivita, Citreicella, Loktanella, Nautella, Pelagibaca, Ruegeria, Thalassobius, Thiobacimonas and Tropicibacter, and the proposal o.</title>
        <authorList>
            <person name="Jeon C.O."/>
        </authorList>
    </citation>
    <scope>NUCLEOTIDE SEQUENCE [LARGE SCALE GENOMIC DNA]</scope>
    <source>
        <strain evidence="2 3">G8-12</strain>
    </source>
</reference>
<keyword evidence="3" id="KW-1185">Reference proteome</keyword>
<dbReference type="Proteomes" id="UP001451782">
    <property type="component" value="Chromosome"/>
</dbReference>
<dbReference type="InterPro" id="IPR050923">
    <property type="entry name" value="Cell_Proc_Reg/RNA_Proc"/>
</dbReference>
<dbReference type="RefSeq" id="WP_342070370.1">
    <property type="nucleotide sequence ID" value="NZ_CP151762.1"/>
</dbReference>
<dbReference type="SUPFAM" id="SSF49879">
    <property type="entry name" value="SMAD/FHA domain"/>
    <property type="match status" value="1"/>
</dbReference>
<dbReference type="Pfam" id="PF00498">
    <property type="entry name" value="FHA"/>
    <property type="match status" value="1"/>
</dbReference>
<dbReference type="EMBL" id="CP151762">
    <property type="protein sequence ID" value="WZU64000.1"/>
    <property type="molecule type" value="Genomic_DNA"/>
</dbReference>
<feature type="domain" description="FHA" evidence="1">
    <location>
        <begin position="74"/>
        <end position="123"/>
    </location>
</feature>
<evidence type="ECO:0000313" key="2">
    <source>
        <dbReference type="EMBL" id="WZU64000.1"/>
    </source>
</evidence>
<dbReference type="AlphaFoldDB" id="A0AAN0M3F7"/>
<evidence type="ECO:0000313" key="3">
    <source>
        <dbReference type="Proteomes" id="UP001451782"/>
    </source>
</evidence>
<dbReference type="PANTHER" id="PTHR23308">
    <property type="entry name" value="NUCLEAR INHIBITOR OF PROTEIN PHOSPHATASE-1"/>
    <property type="match status" value="1"/>
</dbReference>
<accession>A0AAN0M3F7</accession>
<dbReference type="InterPro" id="IPR000253">
    <property type="entry name" value="FHA_dom"/>
</dbReference>
<dbReference type="KEGG" id="yag:AABB28_01400"/>
<name>A0AAN0M3F7_9RHOB</name>
<sequence length="150" mass="16054">MIALAATVLLLAAIAGTVVYYLRPQTKAAAVRSNADGGKPGVLPRAKPVTSPFLIAKIGDNTFPLTTQMMQKGLVIGRGDDADLRVDDQLLSRAHVKIILRDRKLQMQDLGSTNGTRLDGVQLEARKAVQINTKSQIDLGGLSFTLTKTS</sequence>
<dbReference type="SMART" id="SM00240">
    <property type="entry name" value="FHA"/>
    <property type="match status" value="1"/>
</dbReference>
<dbReference type="Gene3D" id="2.60.200.20">
    <property type="match status" value="1"/>
</dbReference>
<proteinExistence type="predicted"/>
<organism evidence="2 3">
    <name type="scientific">Yoonia algicola</name>
    <dbReference type="NCBI Taxonomy" id="3137368"/>
    <lineage>
        <taxon>Bacteria</taxon>
        <taxon>Pseudomonadati</taxon>
        <taxon>Pseudomonadota</taxon>
        <taxon>Alphaproteobacteria</taxon>
        <taxon>Rhodobacterales</taxon>
        <taxon>Paracoccaceae</taxon>
        <taxon>Yoonia</taxon>
    </lineage>
</organism>
<gene>
    <name evidence="2" type="ORF">AABB28_01400</name>
</gene>
<dbReference type="CDD" id="cd00060">
    <property type="entry name" value="FHA"/>
    <property type="match status" value="1"/>
</dbReference>
<dbReference type="PROSITE" id="PS50006">
    <property type="entry name" value="FHA_DOMAIN"/>
    <property type="match status" value="1"/>
</dbReference>
<evidence type="ECO:0000259" key="1">
    <source>
        <dbReference type="PROSITE" id="PS50006"/>
    </source>
</evidence>
<protein>
    <submittedName>
        <fullName evidence="2">FHA domain-containing protein</fullName>
    </submittedName>
</protein>